<gene>
    <name evidence="1" type="ORF">SAMN04487906_1392</name>
</gene>
<dbReference type="PROSITE" id="PS01228">
    <property type="entry name" value="COF_1"/>
    <property type="match status" value="1"/>
</dbReference>
<reference evidence="1 2" key="1">
    <citation type="submission" date="2016-10" db="EMBL/GenBank/DDBJ databases">
        <authorList>
            <person name="de Groot N.N."/>
        </authorList>
    </citation>
    <scope>NUCLEOTIDE SEQUENCE [LARGE SCALE GENOMIC DNA]</scope>
    <source>
        <strain evidence="1 2">CGMCC 1.6114</strain>
    </source>
</reference>
<dbReference type="SFLD" id="SFLDG01144">
    <property type="entry name" value="C2.B.4:_PGP_Like"/>
    <property type="match status" value="1"/>
</dbReference>
<dbReference type="SUPFAM" id="SSF56784">
    <property type="entry name" value="HAD-like"/>
    <property type="match status" value="1"/>
</dbReference>
<protein>
    <submittedName>
        <fullName evidence="1">Uncharacterized protein</fullName>
    </submittedName>
</protein>
<dbReference type="SFLD" id="SFLDG01140">
    <property type="entry name" value="C2.B:_Phosphomannomutase_and_P"/>
    <property type="match status" value="1"/>
</dbReference>
<dbReference type="CDD" id="cd07518">
    <property type="entry name" value="HAD_YbiV-Like"/>
    <property type="match status" value="1"/>
</dbReference>
<dbReference type="GO" id="GO:0016791">
    <property type="term" value="F:phosphatase activity"/>
    <property type="evidence" value="ECO:0007669"/>
    <property type="project" value="TreeGrafter"/>
</dbReference>
<dbReference type="InterPro" id="IPR023214">
    <property type="entry name" value="HAD_sf"/>
</dbReference>
<dbReference type="PANTHER" id="PTHR10000">
    <property type="entry name" value="PHOSPHOSERINE PHOSPHATASE"/>
    <property type="match status" value="1"/>
</dbReference>
<dbReference type="InterPro" id="IPR006379">
    <property type="entry name" value="HAD-SF_hydro_IIB"/>
</dbReference>
<proteinExistence type="predicted"/>
<dbReference type="GO" id="GO:0000287">
    <property type="term" value="F:magnesium ion binding"/>
    <property type="evidence" value="ECO:0007669"/>
    <property type="project" value="TreeGrafter"/>
</dbReference>
<dbReference type="GO" id="GO:0005829">
    <property type="term" value="C:cytosol"/>
    <property type="evidence" value="ECO:0007669"/>
    <property type="project" value="TreeGrafter"/>
</dbReference>
<dbReference type="Gene3D" id="3.40.50.1000">
    <property type="entry name" value="HAD superfamily/HAD-like"/>
    <property type="match status" value="1"/>
</dbReference>
<dbReference type="NCBIfam" id="TIGR00099">
    <property type="entry name" value="Cof-subfamily"/>
    <property type="match status" value="1"/>
</dbReference>
<name>A0A1I6RVG0_9FLAO</name>
<dbReference type="EMBL" id="FPAG01000003">
    <property type="protein sequence ID" value="SFS68693.1"/>
    <property type="molecule type" value="Genomic_DNA"/>
</dbReference>
<dbReference type="PANTHER" id="PTHR10000:SF8">
    <property type="entry name" value="HAD SUPERFAMILY HYDROLASE-LIKE, TYPE 3"/>
    <property type="match status" value="1"/>
</dbReference>
<dbReference type="InterPro" id="IPR036412">
    <property type="entry name" value="HAD-like_sf"/>
</dbReference>
<evidence type="ECO:0000313" key="1">
    <source>
        <dbReference type="EMBL" id="SFS68693.1"/>
    </source>
</evidence>
<dbReference type="AlphaFoldDB" id="A0A1I6RVG0"/>
<dbReference type="RefSeq" id="WP_074977815.1">
    <property type="nucleotide sequence ID" value="NZ_FPAG01000003.1"/>
</dbReference>
<sequence>MDLSKVRLVVSDMDGTLLNSEGKVSDRFFQLYEELKKHNIHFAAASGRQYHSITDKLNKIANEITIIAENGGIAKQHDKELLVTHLPKEKIDYLVGLLRDLDGVYVVLCGKNKSYIETREVEFIDLFNEYYAAYEIVEDLTKVDSQDILKIAVFHYESSEAHIYPAVKHLEDEMQVKVSGQNWLDLSHPDANKGVALRFLQNQLGVTKEETMVFGDYNNDLEMMQEAYFSYAMDNAHPNIKQAARFRTTSNNEDGVVQILEQLIASRNQKL</sequence>
<dbReference type="InterPro" id="IPR000150">
    <property type="entry name" value="Cof"/>
</dbReference>
<dbReference type="NCBIfam" id="TIGR01484">
    <property type="entry name" value="HAD-SF-IIB"/>
    <property type="match status" value="1"/>
</dbReference>
<dbReference type="Pfam" id="PF08282">
    <property type="entry name" value="Hydrolase_3"/>
    <property type="match status" value="1"/>
</dbReference>
<dbReference type="Gene3D" id="3.30.1240.10">
    <property type="match status" value="1"/>
</dbReference>
<evidence type="ECO:0000313" key="2">
    <source>
        <dbReference type="Proteomes" id="UP000183209"/>
    </source>
</evidence>
<organism evidence="1 2">
    <name type="scientific">Zhouia amylolytica</name>
    <dbReference type="NCBI Taxonomy" id="376730"/>
    <lineage>
        <taxon>Bacteria</taxon>
        <taxon>Pseudomonadati</taxon>
        <taxon>Bacteroidota</taxon>
        <taxon>Flavobacteriia</taxon>
        <taxon>Flavobacteriales</taxon>
        <taxon>Flavobacteriaceae</taxon>
        <taxon>Zhouia</taxon>
    </lineage>
</organism>
<dbReference type="OrthoDB" id="9814970at2"/>
<accession>A0A1I6RVG0</accession>
<dbReference type="SFLD" id="SFLDS00003">
    <property type="entry name" value="Haloacid_Dehalogenase"/>
    <property type="match status" value="1"/>
</dbReference>
<dbReference type="Proteomes" id="UP000183209">
    <property type="component" value="Unassembled WGS sequence"/>
</dbReference>